<dbReference type="InterPro" id="IPR056436">
    <property type="entry name" value="Znf-C2H2_ZIC1-5/GLI1-3-like"/>
</dbReference>
<keyword evidence="4 7" id="KW-0863">Zinc-finger</keyword>
<dbReference type="SUPFAM" id="SSF57667">
    <property type="entry name" value="beta-beta-alpha zinc fingers"/>
    <property type="match status" value="2"/>
</dbReference>
<feature type="domain" description="C2H2-type" evidence="9">
    <location>
        <begin position="152"/>
        <end position="177"/>
    </location>
</feature>
<dbReference type="Pfam" id="PF23561">
    <property type="entry name" value="zf-C2H2_15"/>
    <property type="match status" value="1"/>
</dbReference>
<dbReference type="GO" id="GO:0005634">
    <property type="term" value="C:nucleus"/>
    <property type="evidence" value="ECO:0007669"/>
    <property type="project" value="UniProtKB-SubCell"/>
</dbReference>
<evidence type="ECO:0000313" key="11">
    <source>
        <dbReference type="Proteomes" id="UP000029867"/>
    </source>
</evidence>
<comment type="caution">
    <text evidence="10">The sequence shown here is derived from an EMBL/GenBank/DDBJ whole genome shotgun (WGS) entry which is preliminary data.</text>
</comment>
<dbReference type="Proteomes" id="UP000029867">
    <property type="component" value="Unassembled WGS sequence"/>
</dbReference>
<keyword evidence="3" id="KW-0677">Repeat</keyword>
<dbReference type="VEuPathDB" id="FungiDB:C5L36_0C03710"/>
<evidence type="ECO:0000256" key="6">
    <source>
        <dbReference type="ARBA" id="ARBA00023242"/>
    </source>
</evidence>
<dbReference type="InterPro" id="IPR013087">
    <property type="entry name" value="Znf_C2H2_type"/>
</dbReference>
<dbReference type="InterPro" id="IPR036236">
    <property type="entry name" value="Znf_C2H2_sf"/>
</dbReference>
<protein>
    <recommendedName>
        <fullName evidence="9">C2H2-type domain-containing protein</fullName>
    </recommendedName>
</protein>
<dbReference type="eggNOG" id="KOG1721">
    <property type="taxonomic scope" value="Eukaryota"/>
</dbReference>
<dbReference type="InterPro" id="IPR040792">
    <property type="entry name" value="Zap1_Znf2"/>
</dbReference>
<evidence type="ECO:0000256" key="7">
    <source>
        <dbReference type="PROSITE-ProRule" id="PRU00042"/>
    </source>
</evidence>
<reference evidence="11" key="1">
    <citation type="journal article" date="2014" name="Microb. Cell Fact.">
        <title>Exploiting Issatchenkia orientalis SD108 for succinic acid production.</title>
        <authorList>
            <person name="Xiao H."/>
            <person name="Shao Z."/>
            <person name="Jiang Y."/>
            <person name="Dole S."/>
            <person name="Zhao H."/>
        </authorList>
    </citation>
    <scope>NUCLEOTIDE SEQUENCE [LARGE SCALE GENOMIC DNA]</scope>
    <source>
        <strain evidence="11">SD108</strain>
    </source>
</reference>
<dbReference type="PROSITE" id="PS00028">
    <property type="entry name" value="ZINC_FINGER_C2H2_1"/>
    <property type="match status" value="2"/>
</dbReference>
<keyword evidence="5" id="KW-0862">Zinc</keyword>
<evidence type="ECO:0000256" key="3">
    <source>
        <dbReference type="ARBA" id="ARBA00022737"/>
    </source>
</evidence>
<gene>
    <name evidence="10" type="ORF">JL09_g340</name>
</gene>
<keyword evidence="8" id="KW-0175">Coiled coil</keyword>
<evidence type="ECO:0000313" key="10">
    <source>
        <dbReference type="EMBL" id="KGK40325.1"/>
    </source>
</evidence>
<dbReference type="Gene3D" id="3.30.160.60">
    <property type="entry name" value="Classic Zinc Finger"/>
    <property type="match status" value="3"/>
</dbReference>
<dbReference type="GO" id="GO:0000981">
    <property type="term" value="F:DNA-binding transcription factor activity, RNA polymerase II-specific"/>
    <property type="evidence" value="ECO:0007669"/>
    <property type="project" value="TreeGrafter"/>
</dbReference>
<evidence type="ECO:0000256" key="2">
    <source>
        <dbReference type="ARBA" id="ARBA00022723"/>
    </source>
</evidence>
<dbReference type="HOGENOM" id="CLU_723746_0_0_1"/>
<evidence type="ECO:0000256" key="1">
    <source>
        <dbReference type="ARBA" id="ARBA00004123"/>
    </source>
</evidence>
<dbReference type="Pfam" id="PF18217">
    <property type="entry name" value="Zap1_zf2"/>
    <property type="match status" value="1"/>
</dbReference>
<dbReference type="SMART" id="SM00355">
    <property type="entry name" value="ZnF_C2H2"/>
    <property type="match status" value="3"/>
</dbReference>
<evidence type="ECO:0000259" key="9">
    <source>
        <dbReference type="PROSITE" id="PS50157"/>
    </source>
</evidence>
<dbReference type="GO" id="GO:0008270">
    <property type="term" value="F:zinc ion binding"/>
    <property type="evidence" value="ECO:0007669"/>
    <property type="project" value="UniProtKB-KW"/>
</dbReference>
<dbReference type="AlphaFoldDB" id="A0A099P5W2"/>
<organism evidence="10 11">
    <name type="scientific">Pichia kudriavzevii</name>
    <name type="common">Yeast</name>
    <name type="synonym">Issatchenkia orientalis</name>
    <dbReference type="NCBI Taxonomy" id="4909"/>
    <lineage>
        <taxon>Eukaryota</taxon>
        <taxon>Fungi</taxon>
        <taxon>Dikarya</taxon>
        <taxon>Ascomycota</taxon>
        <taxon>Saccharomycotina</taxon>
        <taxon>Pichiomycetes</taxon>
        <taxon>Pichiales</taxon>
        <taxon>Pichiaceae</taxon>
        <taxon>Pichia</taxon>
    </lineage>
</organism>
<dbReference type="EMBL" id="JQFK01000002">
    <property type="protein sequence ID" value="KGK40325.1"/>
    <property type="molecule type" value="Genomic_DNA"/>
</dbReference>
<evidence type="ECO:0000256" key="5">
    <source>
        <dbReference type="ARBA" id="ARBA00022833"/>
    </source>
</evidence>
<accession>A0A099P5W2</accession>
<comment type="subcellular location">
    <subcellularLocation>
        <location evidence="1">Nucleus</location>
    </subcellularLocation>
</comment>
<evidence type="ECO:0000256" key="8">
    <source>
        <dbReference type="SAM" id="Coils"/>
    </source>
</evidence>
<proteinExistence type="predicted"/>
<evidence type="ECO:0000256" key="4">
    <source>
        <dbReference type="ARBA" id="ARBA00022771"/>
    </source>
</evidence>
<dbReference type="PROSITE" id="PS50157">
    <property type="entry name" value="ZINC_FINGER_C2H2_2"/>
    <property type="match status" value="1"/>
</dbReference>
<keyword evidence="2" id="KW-0479">Metal-binding</keyword>
<dbReference type="PANTHER" id="PTHR45718">
    <property type="entry name" value="TRANSCRIPTIONAL ACTIVATOR CUBITUS INTERRUPTUS"/>
    <property type="match status" value="1"/>
</dbReference>
<dbReference type="InterPro" id="IPR043359">
    <property type="entry name" value="GLI-like"/>
</dbReference>
<name>A0A099P5W2_PICKU</name>
<sequence length="382" mass="45083">MNVNEYFIFMRDSRRSNETRSLDRKSGNLLGMNIPSELMTSDIVFARRITDEDLEQEFKSMDCLRLKSDKDTISEEEAKLDPKDIHICRWDDCSTQFREMDEMVNHINTNHFKQPNTDHSCKWGNCPRYGTPQHSRFALLSHIRTHTAEKPFYCLLPECLKAFTRADALLKHLKAVHNINGNSLQDAYENINRELIHEIHEFQRENDFRVDFESSGKKIAFDIEKRVRNELIQDHNKLINNFNKLKRQRDISDDHDDEVEELIADHYKIKEIKFNPSMVIEGTQKIKESLMSYSNKKENAAKGGKVVNVEDIGDIDSMTVEQLEQTIQKQTDYYARLVRLRKILEQELVKYNSSARYYWLKKQYLLNHLLLKEEVAMKKGSK</sequence>
<dbReference type="PANTHER" id="PTHR45718:SF4">
    <property type="entry name" value="TRANSCRIPTIONAL ACTIVATOR CUBITUS INTERRUPTUS"/>
    <property type="match status" value="1"/>
</dbReference>
<feature type="coiled-coil region" evidence="8">
    <location>
        <begin position="185"/>
        <end position="248"/>
    </location>
</feature>
<keyword evidence="6" id="KW-0539">Nucleus</keyword>
<dbReference type="GO" id="GO:0000978">
    <property type="term" value="F:RNA polymerase II cis-regulatory region sequence-specific DNA binding"/>
    <property type="evidence" value="ECO:0007669"/>
    <property type="project" value="TreeGrafter"/>
</dbReference>